<evidence type="ECO:0000256" key="3">
    <source>
        <dbReference type="ARBA" id="ARBA00022670"/>
    </source>
</evidence>
<dbReference type="GO" id="GO:0004222">
    <property type="term" value="F:metalloendopeptidase activity"/>
    <property type="evidence" value="ECO:0007669"/>
    <property type="project" value="TreeGrafter"/>
</dbReference>
<protein>
    <submittedName>
        <fullName evidence="10">Membrane proteins related to metalloendopeptidases</fullName>
    </submittedName>
</protein>
<accession>E7C7R6</accession>
<evidence type="ECO:0000259" key="8">
    <source>
        <dbReference type="Pfam" id="PF01551"/>
    </source>
</evidence>
<feature type="domain" description="M23ase beta-sheet core" evidence="8">
    <location>
        <begin position="244"/>
        <end position="340"/>
    </location>
</feature>
<dbReference type="GO" id="GO:0030313">
    <property type="term" value="C:cell envelope"/>
    <property type="evidence" value="ECO:0007669"/>
    <property type="project" value="UniProtKB-SubCell"/>
</dbReference>
<dbReference type="GO" id="GO:0006508">
    <property type="term" value="P:proteolysis"/>
    <property type="evidence" value="ECO:0007669"/>
    <property type="project" value="UniProtKB-KW"/>
</dbReference>
<evidence type="ECO:0000256" key="7">
    <source>
        <dbReference type="ARBA" id="ARBA00023049"/>
    </source>
</evidence>
<organism evidence="10">
    <name type="scientific">uncultured gamma proteobacterium HF0770_40P16</name>
    <dbReference type="NCBI Taxonomy" id="723580"/>
    <lineage>
        <taxon>Bacteria</taxon>
        <taxon>Pseudomonadati</taxon>
        <taxon>Pseudomonadota</taxon>
        <taxon>Gammaproteobacteria</taxon>
        <taxon>environmental samples</taxon>
    </lineage>
</organism>
<dbReference type="PANTHER" id="PTHR21666:SF288">
    <property type="entry name" value="CELL DIVISION PROTEIN YTFB"/>
    <property type="match status" value="1"/>
</dbReference>
<evidence type="ECO:0000256" key="6">
    <source>
        <dbReference type="ARBA" id="ARBA00022833"/>
    </source>
</evidence>
<evidence type="ECO:0000256" key="5">
    <source>
        <dbReference type="ARBA" id="ARBA00022801"/>
    </source>
</evidence>
<dbReference type="PANTHER" id="PTHR21666">
    <property type="entry name" value="PEPTIDASE-RELATED"/>
    <property type="match status" value="1"/>
</dbReference>
<evidence type="ECO:0000256" key="2">
    <source>
        <dbReference type="ARBA" id="ARBA00004196"/>
    </source>
</evidence>
<feature type="domain" description="Csd3-like second N-terminal" evidence="9">
    <location>
        <begin position="116"/>
        <end position="231"/>
    </location>
</feature>
<comment type="cofactor">
    <cofactor evidence="1">
        <name>Zn(2+)</name>
        <dbReference type="ChEBI" id="CHEBI:29105"/>
    </cofactor>
</comment>
<dbReference type="SUPFAM" id="SSF51261">
    <property type="entry name" value="Duplicated hybrid motif"/>
    <property type="match status" value="1"/>
</dbReference>
<dbReference type="InterPro" id="IPR016047">
    <property type="entry name" value="M23ase_b-sheet_dom"/>
</dbReference>
<dbReference type="AlphaFoldDB" id="E7C7R6"/>
<dbReference type="CDD" id="cd12797">
    <property type="entry name" value="M23_peptidase"/>
    <property type="match status" value="1"/>
</dbReference>
<evidence type="ECO:0000259" key="9">
    <source>
        <dbReference type="Pfam" id="PF19425"/>
    </source>
</evidence>
<dbReference type="InterPro" id="IPR045834">
    <property type="entry name" value="Csd3_N2"/>
</dbReference>
<sequence length="378" mass="43480">MPLDILKEEDDHDHIDFLINKEAVIKNNDSLFLILKRLGIHENNIFQIINSENSRLLSKIKVDKKIKLSINQNNEIVSLNYIKDFKSGVQAEKKEGTYQIKEYQLKTEKFKVFKKVKINNSLYVDGLKQGLPDSVIMDLVYIFGWDIDFSLDIRQGDSYSLIYEEVFVNGEKVIDGDILIAEFSNLGKKHVAIRYKLKSGDSEYFSPNGRNVKKAFLRSPLKFNYISSKYNLKRKHPIFHQIKAHTGVDYAAGRGTPVRATGDGTIVHSSVKGGYGNLVEIKHTEDYSTRYAHLDRINPRITLDKKIRQADIIGYVGRTGTATGYHLHYEFRVNGKHTNPLKVRLPNAKPIKSSEKENYDFHSKRIIDELKNYQSLIL</sequence>
<evidence type="ECO:0000256" key="1">
    <source>
        <dbReference type="ARBA" id="ARBA00001947"/>
    </source>
</evidence>
<dbReference type="Pfam" id="PF01551">
    <property type="entry name" value="Peptidase_M23"/>
    <property type="match status" value="1"/>
</dbReference>
<proteinExistence type="predicted"/>
<dbReference type="InterPro" id="IPR050570">
    <property type="entry name" value="Cell_wall_metabolism_enzyme"/>
</dbReference>
<evidence type="ECO:0000313" key="10">
    <source>
        <dbReference type="EMBL" id="ADI23490.1"/>
    </source>
</evidence>
<keyword evidence="5" id="KW-0378">Hydrolase</keyword>
<dbReference type="GO" id="GO:0046872">
    <property type="term" value="F:metal ion binding"/>
    <property type="evidence" value="ECO:0007669"/>
    <property type="project" value="UniProtKB-KW"/>
</dbReference>
<comment type="subcellular location">
    <subcellularLocation>
        <location evidence="2">Cell envelope</location>
    </subcellularLocation>
</comment>
<reference evidence="10" key="1">
    <citation type="submission" date="2010-01" db="EMBL/GenBank/DDBJ databases">
        <title>Genome fragments of uncultured bacteria from the North Pacific subtropical Gyre.</title>
        <authorList>
            <person name="Pham V.D."/>
            <person name="Delong E.F."/>
        </authorList>
    </citation>
    <scope>NUCLEOTIDE SEQUENCE</scope>
</reference>
<dbReference type="Gene3D" id="3.10.450.350">
    <property type="match status" value="2"/>
</dbReference>
<evidence type="ECO:0000256" key="4">
    <source>
        <dbReference type="ARBA" id="ARBA00022723"/>
    </source>
</evidence>
<keyword evidence="3" id="KW-0645">Protease</keyword>
<keyword evidence="7" id="KW-0482">Metalloprotease</keyword>
<dbReference type="Gene3D" id="2.70.70.10">
    <property type="entry name" value="Glucose Permease (Domain IIA)"/>
    <property type="match status" value="1"/>
</dbReference>
<dbReference type="MEROPS" id="M23.009"/>
<name>E7C7R6_9GAMM</name>
<dbReference type="InterPro" id="IPR011055">
    <property type="entry name" value="Dup_hybrid_motif"/>
</dbReference>
<keyword evidence="6" id="KW-0862">Zinc</keyword>
<keyword evidence="4" id="KW-0479">Metal-binding</keyword>
<dbReference type="EMBL" id="GU568016">
    <property type="protein sequence ID" value="ADI23490.1"/>
    <property type="molecule type" value="Genomic_DNA"/>
</dbReference>
<dbReference type="Pfam" id="PF19425">
    <property type="entry name" value="Csd3_N2"/>
    <property type="match status" value="1"/>
</dbReference>